<accession>A0A2S2QPX2</accession>
<dbReference type="AlphaFoldDB" id="A0A2S2QPX2"/>
<reference evidence="1" key="1">
    <citation type="submission" date="2018-04" db="EMBL/GenBank/DDBJ databases">
        <title>Transcriptome assembly of Sipha flava.</title>
        <authorList>
            <person name="Scully E.D."/>
            <person name="Geib S.M."/>
            <person name="Palmer N.A."/>
            <person name="Koch K."/>
            <person name="Bradshaw J."/>
            <person name="Heng-Moss T."/>
            <person name="Sarath G."/>
        </authorList>
    </citation>
    <scope>NUCLEOTIDE SEQUENCE</scope>
</reference>
<sequence>MCGGRYPPSSEIATGPFAGLLLDQGSEDNVYVECRDRTSTIVCAHVRDEKLRARVGRVPKKGDPSREQLRRNVLYNTYLVCKWRYRREKRPECRGVFRLTSRGGIQFF</sequence>
<evidence type="ECO:0000313" key="1">
    <source>
        <dbReference type="EMBL" id="MBY79723.1"/>
    </source>
</evidence>
<gene>
    <name evidence="1" type="ORF">g.135380</name>
</gene>
<protein>
    <submittedName>
        <fullName evidence="1">Uncharacterized protein</fullName>
    </submittedName>
</protein>
<dbReference type="EMBL" id="GGMS01010520">
    <property type="protein sequence ID" value="MBY79723.1"/>
    <property type="molecule type" value="Transcribed_RNA"/>
</dbReference>
<proteinExistence type="predicted"/>
<organism evidence="1">
    <name type="scientific">Sipha flava</name>
    <name type="common">yellow sugarcane aphid</name>
    <dbReference type="NCBI Taxonomy" id="143950"/>
    <lineage>
        <taxon>Eukaryota</taxon>
        <taxon>Metazoa</taxon>
        <taxon>Ecdysozoa</taxon>
        <taxon>Arthropoda</taxon>
        <taxon>Hexapoda</taxon>
        <taxon>Insecta</taxon>
        <taxon>Pterygota</taxon>
        <taxon>Neoptera</taxon>
        <taxon>Paraneoptera</taxon>
        <taxon>Hemiptera</taxon>
        <taxon>Sternorrhyncha</taxon>
        <taxon>Aphidomorpha</taxon>
        <taxon>Aphidoidea</taxon>
        <taxon>Aphididae</taxon>
        <taxon>Sipha</taxon>
    </lineage>
</organism>
<name>A0A2S2QPX2_9HEMI</name>